<evidence type="ECO:0000313" key="2">
    <source>
        <dbReference type="EMBL" id="QQP52062.1"/>
    </source>
</evidence>
<sequence>MVNLQGELSSIRDLFGFKGCPSGPRELSKSPPNSLKEDDESSEKLKKEESTEEEDALLFLLFCEERVVACLSMQKRRSNRREDDCAVWPGVVVGGSQTDPWYTGGNHNSNLEVSLDLCVSVWGVILGIAV</sequence>
<organism evidence="2 3">
    <name type="scientific">Caligus rogercresseyi</name>
    <name type="common">Sea louse</name>
    <dbReference type="NCBI Taxonomy" id="217165"/>
    <lineage>
        <taxon>Eukaryota</taxon>
        <taxon>Metazoa</taxon>
        <taxon>Ecdysozoa</taxon>
        <taxon>Arthropoda</taxon>
        <taxon>Crustacea</taxon>
        <taxon>Multicrustacea</taxon>
        <taxon>Hexanauplia</taxon>
        <taxon>Copepoda</taxon>
        <taxon>Siphonostomatoida</taxon>
        <taxon>Caligidae</taxon>
        <taxon>Caligus</taxon>
    </lineage>
</organism>
<dbReference type="AlphaFoldDB" id="A0A7T8K9P2"/>
<name>A0A7T8K9P2_CALRO</name>
<gene>
    <name evidence="2" type="ORF">FKW44_004070</name>
</gene>
<feature type="region of interest" description="Disordered" evidence="1">
    <location>
        <begin position="15"/>
        <end position="52"/>
    </location>
</feature>
<evidence type="ECO:0000313" key="3">
    <source>
        <dbReference type="Proteomes" id="UP000595437"/>
    </source>
</evidence>
<evidence type="ECO:0000256" key="1">
    <source>
        <dbReference type="SAM" id="MobiDB-lite"/>
    </source>
</evidence>
<dbReference type="EMBL" id="CP045892">
    <property type="protein sequence ID" value="QQP52062.1"/>
    <property type="molecule type" value="Genomic_DNA"/>
</dbReference>
<proteinExistence type="predicted"/>
<keyword evidence="3" id="KW-1185">Reference proteome</keyword>
<dbReference type="Proteomes" id="UP000595437">
    <property type="component" value="Chromosome 3"/>
</dbReference>
<reference evidence="3" key="1">
    <citation type="submission" date="2021-01" db="EMBL/GenBank/DDBJ databases">
        <title>Caligus Genome Assembly.</title>
        <authorList>
            <person name="Gallardo-Escarate C."/>
        </authorList>
    </citation>
    <scope>NUCLEOTIDE SEQUENCE [LARGE SCALE GENOMIC DNA]</scope>
</reference>
<accession>A0A7T8K9P2</accession>
<protein>
    <submittedName>
        <fullName evidence="2">Uncharacterized protein</fullName>
    </submittedName>
</protein>